<organism evidence="1 2">
    <name type="scientific">Kingdonia uniflora</name>
    <dbReference type="NCBI Taxonomy" id="39325"/>
    <lineage>
        <taxon>Eukaryota</taxon>
        <taxon>Viridiplantae</taxon>
        <taxon>Streptophyta</taxon>
        <taxon>Embryophyta</taxon>
        <taxon>Tracheophyta</taxon>
        <taxon>Spermatophyta</taxon>
        <taxon>Magnoliopsida</taxon>
        <taxon>Ranunculales</taxon>
        <taxon>Circaeasteraceae</taxon>
        <taxon>Kingdonia</taxon>
    </lineage>
</organism>
<reference evidence="1 2" key="1">
    <citation type="journal article" date="2020" name="IScience">
        <title>Genome Sequencing of the Endangered Kingdonia uniflora (Circaeasteraceae, Ranunculales) Reveals Potential Mechanisms of Evolutionary Specialization.</title>
        <authorList>
            <person name="Sun Y."/>
            <person name="Deng T."/>
            <person name="Zhang A."/>
            <person name="Moore M.J."/>
            <person name="Landis J.B."/>
            <person name="Lin N."/>
            <person name="Zhang H."/>
            <person name="Zhang X."/>
            <person name="Huang J."/>
            <person name="Zhang X."/>
            <person name="Sun H."/>
            <person name="Wang H."/>
        </authorList>
    </citation>
    <scope>NUCLEOTIDE SEQUENCE [LARGE SCALE GENOMIC DNA]</scope>
    <source>
        <strain evidence="1">TB1705</strain>
        <tissue evidence="1">Leaf</tissue>
    </source>
</reference>
<accession>A0A7J7P3H8</accession>
<feature type="non-terminal residue" evidence="1">
    <location>
        <position position="61"/>
    </location>
</feature>
<dbReference type="EMBL" id="JACGCM010000309">
    <property type="protein sequence ID" value="KAF6173890.1"/>
    <property type="molecule type" value="Genomic_DNA"/>
</dbReference>
<name>A0A7J7P3H8_9MAGN</name>
<protein>
    <submittedName>
        <fullName evidence="1">Uncharacterized protein</fullName>
    </submittedName>
</protein>
<comment type="caution">
    <text evidence="1">The sequence shown here is derived from an EMBL/GenBank/DDBJ whole genome shotgun (WGS) entry which is preliminary data.</text>
</comment>
<evidence type="ECO:0000313" key="2">
    <source>
        <dbReference type="Proteomes" id="UP000541444"/>
    </source>
</evidence>
<gene>
    <name evidence="1" type="ORF">GIB67_039841</name>
</gene>
<dbReference type="Proteomes" id="UP000541444">
    <property type="component" value="Unassembled WGS sequence"/>
</dbReference>
<dbReference type="AlphaFoldDB" id="A0A7J7P3H8"/>
<proteinExistence type="predicted"/>
<evidence type="ECO:0000313" key="1">
    <source>
        <dbReference type="EMBL" id="KAF6173890.1"/>
    </source>
</evidence>
<sequence>IPTISNGSLGRVLLTSFFEHSILVVAFKFSQNHSQVETSLFEVGNKKIDVFLVDPWYANLR</sequence>
<keyword evidence="2" id="KW-1185">Reference proteome</keyword>